<feature type="region of interest" description="Disordered" evidence="2">
    <location>
        <begin position="118"/>
        <end position="153"/>
    </location>
</feature>
<dbReference type="SMART" id="SM00066">
    <property type="entry name" value="GAL4"/>
    <property type="match status" value="1"/>
</dbReference>
<evidence type="ECO:0000313" key="4">
    <source>
        <dbReference type="EMBL" id="KAF9879119.1"/>
    </source>
</evidence>
<dbReference type="InterPro" id="IPR021858">
    <property type="entry name" value="Fun_TF"/>
</dbReference>
<gene>
    <name evidence="4" type="ORF">CkaCkLH20_03352</name>
</gene>
<dbReference type="InterPro" id="IPR036864">
    <property type="entry name" value="Zn2-C6_fun-type_DNA-bd_sf"/>
</dbReference>
<dbReference type="GO" id="GO:0042149">
    <property type="term" value="P:cellular response to glucose starvation"/>
    <property type="evidence" value="ECO:0007669"/>
    <property type="project" value="TreeGrafter"/>
</dbReference>
<dbReference type="GO" id="GO:0000981">
    <property type="term" value="F:DNA-binding transcription factor activity, RNA polymerase II-specific"/>
    <property type="evidence" value="ECO:0007669"/>
    <property type="project" value="InterPro"/>
</dbReference>
<dbReference type="InterPro" id="IPR052292">
    <property type="entry name" value="Glucose_repression_reg"/>
</dbReference>
<dbReference type="EMBL" id="JAATWM020000008">
    <property type="protein sequence ID" value="KAF9879119.1"/>
    <property type="molecule type" value="Genomic_DNA"/>
</dbReference>
<keyword evidence="1" id="KW-0539">Nucleus</keyword>
<feature type="region of interest" description="Disordered" evidence="2">
    <location>
        <begin position="49"/>
        <end position="82"/>
    </location>
</feature>
<dbReference type="PROSITE" id="PS00463">
    <property type="entry name" value="ZN2_CY6_FUNGAL_1"/>
    <property type="match status" value="1"/>
</dbReference>
<evidence type="ECO:0000256" key="2">
    <source>
        <dbReference type="SAM" id="MobiDB-lite"/>
    </source>
</evidence>
<feature type="region of interest" description="Disordered" evidence="2">
    <location>
        <begin position="1"/>
        <end position="32"/>
    </location>
</feature>
<evidence type="ECO:0000313" key="5">
    <source>
        <dbReference type="Proteomes" id="UP000781932"/>
    </source>
</evidence>
<dbReference type="InterPro" id="IPR013860">
    <property type="entry name" value="AreA_GATA"/>
</dbReference>
<dbReference type="GeneID" id="62159145"/>
<keyword evidence="5" id="KW-1185">Reference proteome</keyword>
<dbReference type="OrthoDB" id="3598904at2759"/>
<dbReference type="RefSeq" id="XP_038748580.1">
    <property type="nucleotide sequence ID" value="XM_038886071.1"/>
</dbReference>
<dbReference type="CDD" id="cd00067">
    <property type="entry name" value="GAL4"/>
    <property type="match status" value="1"/>
</dbReference>
<dbReference type="Proteomes" id="UP000781932">
    <property type="component" value="Unassembled WGS sequence"/>
</dbReference>
<dbReference type="GO" id="GO:0005773">
    <property type="term" value="C:vacuole"/>
    <property type="evidence" value="ECO:0007669"/>
    <property type="project" value="GOC"/>
</dbReference>
<feature type="compositionally biased region" description="Acidic residues" evidence="2">
    <location>
        <begin position="488"/>
        <end position="498"/>
    </location>
</feature>
<organism evidence="4 5">
    <name type="scientific">Colletotrichum karsti</name>
    <dbReference type="NCBI Taxonomy" id="1095194"/>
    <lineage>
        <taxon>Eukaryota</taxon>
        <taxon>Fungi</taxon>
        <taxon>Dikarya</taxon>
        <taxon>Ascomycota</taxon>
        <taxon>Pezizomycotina</taxon>
        <taxon>Sordariomycetes</taxon>
        <taxon>Hypocreomycetidae</taxon>
        <taxon>Glomerellales</taxon>
        <taxon>Glomerellaceae</taxon>
        <taxon>Colletotrichum</taxon>
        <taxon>Colletotrichum boninense species complex</taxon>
    </lineage>
</organism>
<feature type="compositionally biased region" description="Polar residues" evidence="2">
    <location>
        <begin position="467"/>
        <end position="476"/>
    </location>
</feature>
<dbReference type="SUPFAM" id="SSF57701">
    <property type="entry name" value="Zn2/Cys6 DNA-binding domain"/>
    <property type="match status" value="1"/>
</dbReference>
<dbReference type="AlphaFoldDB" id="A0A9P6LK88"/>
<dbReference type="GO" id="GO:0007039">
    <property type="term" value="P:protein catabolic process in the vacuole"/>
    <property type="evidence" value="ECO:0007669"/>
    <property type="project" value="TreeGrafter"/>
</dbReference>
<dbReference type="Gene3D" id="4.10.240.10">
    <property type="entry name" value="Zn(2)-C6 fungal-type DNA-binding domain"/>
    <property type="match status" value="1"/>
</dbReference>
<name>A0A9P6LK88_9PEZI</name>
<dbReference type="PROSITE" id="PS50048">
    <property type="entry name" value="ZN2_CY6_FUNGAL_2"/>
    <property type="match status" value="1"/>
</dbReference>
<feature type="compositionally biased region" description="Polar residues" evidence="2">
    <location>
        <begin position="128"/>
        <end position="151"/>
    </location>
</feature>
<feature type="compositionally biased region" description="Polar residues" evidence="2">
    <location>
        <begin position="7"/>
        <end position="32"/>
    </location>
</feature>
<dbReference type="Pfam" id="PF11951">
    <property type="entry name" value="Fungal_trans_2"/>
    <property type="match status" value="1"/>
</dbReference>
<proteinExistence type="predicted"/>
<protein>
    <submittedName>
        <fullName evidence="4">Hex2 protein</fullName>
    </submittedName>
</protein>
<dbReference type="InterPro" id="IPR001138">
    <property type="entry name" value="Zn2Cys6_DnaBD"/>
</dbReference>
<comment type="caution">
    <text evidence="4">The sequence shown here is derived from an EMBL/GenBank/DDBJ whole genome shotgun (WGS) entry which is preliminary data.</text>
</comment>
<dbReference type="Pfam" id="PF00172">
    <property type="entry name" value="Zn_clus"/>
    <property type="match status" value="1"/>
</dbReference>
<reference evidence="4" key="2">
    <citation type="submission" date="2020-11" db="EMBL/GenBank/DDBJ databases">
        <title>Whole genome sequencing of Colletotrichum sp.</title>
        <authorList>
            <person name="Li H."/>
        </authorList>
    </citation>
    <scope>NUCLEOTIDE SEQUENCE</scope>
    <source>
        <strain evidence="4">CkLH20</strain>
    </source>
</reference>
<reference evidence="4" key="1">
    <citation type="submission" date="2020-03" db="EMBL/GenBank/DDBJ databases">
        <authorList>
            <person name="He L."/>
        </authorList>
    </citation>
    <scope>NUCLEOTIDE SEQUENCE</scope>
    <source>
        <strain evidence="4">CkLH20</strain>
    </source>
</reference>
<evidence type="ECO:0000256" key="1">
    <source>
        <dbReference type="ARBA" id="ARBA00023242"/>
    </source>
</evidence>
<feature type="region of interest" description="Disordered" evidence="2">
    <location>
        <begin position="379"/>
        <end position="556"/>
    </location>
</feature>
<dbReference type="PANTHER" id="PTHR28051">
    <property type="entry name" value="PROTEIN MTL1-RELATED"/>
    <property type="match status" value="1"/>
</dbReference>
<feature type="compositionally biased region" description="Basic residues" evidence="2">
    <location>
        <begin position="406"/>
        <end position="422"/>
    </location>
</feature>
<feature type="compositionally biased region" description="Low complexity" evidence="2">
    <location>
        <begin position="49"/>
        <end position="64"/>
    </location>
</feature>
<dbReference type="Pfam" id="PF08550">
    <property type="entry name" value="GATA_AreA"/>
    <property type="match status" value="1"/>
</dbReference>
<dbReference type="GO" id="GO:0008270">
    <property type="term" value="F:zinc ion binding"/>
    <property type="evidence" value="ECO:0007669"/>
    <property type="project" value="InterPro"/>
</dbReference>
<dbReference type="PANTHER" id="PTHR28051:SF1">
    <property type="entry name" value="PROTEIN MTL1-RELATED"/>
    <property type="match status" value="1"/>
</dbReference>
<feature type="compositionally biased region" description="Polar residues" evidence="2">
    <location>
        <begin position="515"/>
        <end position="525"/>
    </location>
</feature>
<evidence type="ECO:0000259" key="3">
    <source>
        <dbReference type="PROSITE" id="PS50048"/>
    </source>
</evidence>
<sequence length="1100" mass="123630">MAVVLSSEENTYFSSNLRRSHSQPKFVTKQSGFHSSASASQLSDAFMDSKAYPDSAPSSAPSSPRTIHAESTDLSCSSTPASNVSIASDCDDTLDLAVHANDHFVIPHYGEAGYFDQDVEDLEPPTSPRTGDSYTVSPTENDTDGNTSRPNTPEFILDVEHAEDDTAVRAQPSRHVDYLSHNWKEEDIWSSWKFIVSRRSEYSNAARLENASWRTWMKAKNKLKTVSPETLNWLKDCDVTWLYGPLQTGPNTLNPISTDPNSARLTKNNSFVNKKPILKKRSMSEIMLQRSLSASSLVKQAAAAVQAQEKDGRRRLARPTLERATTDYVTFPFSSRRLSRESSNLCPSSTSSGIISPSSEKKHIHFNEQVSQCIAVDIKGDEDEDEDADTERYDNSDSDEGAIMMKRSKTKKKTPLLRKKSAKAAAAAEGKTIAMLPSTTLKYREDTPEPPETAMKHSTGVYRSPVMSPSSSQETLRPSKGSGKFFFDDDDEEEEEDAPMGWQSPTKTDDKSPGLQRSSSTSSLNAEPAGMRRTSSEHTIPDFSPTIRSKPYGMTSRSGPTVLTFALEDWPRKDGPSTRASKPKVRTGCITCKRRRVKCDETKPTCQNCTKRRISCEGYITEPRAKTPPKQALRNSRESGSVSPIFINPNYESLVFTTQLQRDHFDNWLLFAKDALIFPSELITETIPQLARSDLAVRNAAFAIGAASLGSSTREQRLKGEGPYYADALKYYNRSLQLTATSPTTEEAIPRVLLTCLLFFMFEALQGNRKEALIHLNHGCRVLDHYERRFGRKSTPLIDAIIANSQRLTMQSWSHNGYHPEETEDEVPWCCRGRRERYAVDEIPDEFESIDEAHRWWEVTQHFVIRHAPLIIGFRVEGTGSKAPATYPPNQSLPIPPEQVKGYARYIERWQARFLRLMEAEEQRGGQKDDKERLKVLGLQIQSGYLTVPVRTANYTDVETLATLNDTFREVVSLSKKFLKIYESQPKSGEVFTMDSNSPTWALGAASMLCADETTRADAARLLREFPRRDGLWDTQTYVAMMEAVEKAKQAITGRLGQDKTEHPFDYEVVYEDKSVSWVKTVDNPEAVEPDMLEYKIEIP</sequence>
<accession>A0A9P6LK88</accession>
<feature type="compositionally biased region" description="Polar residues" evidence="2">
    <location>
        <begin position="72"/>
        <end position="82"/>
    </location>
</feature>
<feature type="compositionally biased region" description="Acidic residues" evidence="2">
    <location>
        <begin position="380"/>
        <end position="389"/>
    </location>
</feature>
<feature type="domain" description="Zn(2)-C6 fungal-type" evidence="3">
    <location>
        <begin position="588"/>
        <end position="616"/>
    </location>
</feature>